<dbReference type="InterPro" id="IPR027417">
    <property type="entry name" value="P-loop_NTPase"/>
</dbReference>
<gene>
    <name evidence="5" type="ORF">MGWOODY_Mmi570</name>
</gene>
<dbReference type="GO" id="GO:0004017">
    <property type="term" value="F:AMP kinase activity"/>
    <property type="evidence" value="ECO:0007669"/>
    <property type="project" value="UniProtKB-EC"/>
</dbReference>
<evidence type="ECO:0000259" key="4">
    <source>
        <dbReference type="Pfam" id="PF05191"/>
    </source>
</evidence>
<dbReference type="Pfam" id="PF00406">
    <property type="entry name" value="ADK"/>
    <property type="match status" value="1"/>
</dbReference>
<evidence type="ECO:0000256" key="1">
    <source>
        <dbReference type="ARBA" id="ARBA00022679"/>
    </source>
</evidence>
<keyword evidence="3 5" id="KW-0418">Kinase</keyword>
<dbReference type="SUPFAM" id="SSF52540">
    <property type="entry name" value="P-loop containing nucleoside triphosphate hydrolases"/>
    <property type="match status" value="1"/>
</dbReference>
<dbReference type="Gene3D" id="3.40.50.300">
    <property type="entry name" value="P-loop containing nucleotide triphosphate hydrolases"/>
    <property type="match status" value="1"/>
</dbReference>
<dbReference type="Pfam" id="PF05191">
    <property type="entry name" value="ADK_lid"/>
    <property type="match status" value="1"/>
</dbReference>
<dbReference type="PANTHER" id="PTHR23359">
    <property type="entry name" value="NUCLEOTIDE KINASE"/>
    <property type="match status" value="1"/>
</dbReference>
<dbReference type="InterPro" id="IPR007862">
    <property type="entry name" value="Adenylate_kinase_lid-dom"/>
</dbReference>
<dbReference type="EMBL" id="FAXC01000062">
    <property type="protein sequence ID" value="CUV08428.1"/>
    <property type="molecule type" value="Genomic_DNA"/>
</dbReference>
<evidence type="ECO:0000256" key="3">
    <source>
        <dbReference type="ARBA" id="ARBA00022777"/>
    </source>
</evidence>
<dbReference type="NCBIfam" id="NF001380">
    <property type="entry name" value="PRK00279.1-2"/>
    <property type="match status" value="1"/>
</dbReference>
<dbReference type="CDD" id="cd01428">
    <property type="entry name" value="ADK"/>
    <property type="match status" value="1"/>
</dbReference>
<dbReference type="InterPro" id="IPR006259">
    <property type="entry name" value="Adenyl_kin_sub"/>
</dbReference>
<dbReference type="GO" id="GO:0005524">
    <property type="term" value="F:ATP binding"/>
    <property type="evidence" value="ECO:0007669"/>
    <property type="project" value="InterPro"/>
</dbReference>
<dbReference type="AlphaFoldDB" id="A0A160VDH0"/>
<dbReference type="FunFam" id="3.40.50.300:FF:000106">
    <property type="entry name" value="Adenylate kinase mitochondrial"/>
    <property type="match status" value="1"/>
</dbReference>
<dbReference type="EC" id="2.7.4.3" evidence="5"/>
<keyword evidence="2" id="KW-0547">Nucleotide-binding</keyword>
<reference evidence="5" key="1">
    <citation type="submission" date="2015-10" db="EMBL/GenBank/DDBJ databases">
        <authorList>
            <person name="Gilbert D.G."/>
        </authorList>
    </citation>
    <scope>NUCLEOTIDE SEQUENCE</scope>
</reference>
<dbReference type="PROSITE" id="PS00113">
    <property type="entry name" value="ADENYLATE_KINASE"/>
    <property type="match status" value="1"/>
</dbReference>
<dbReference type="NCBIfam" id="NF001381">
    <property type="entry name" value="PRK00279.1-3"/>
    <property type="match status" value="1"/>
</dbReference>
<sequence>MRLIFIGPPGVGKGTQATLIKDHFDILHLSTGDILREEIAQQSTIGIKAKSFMDRGHLVPDNILLEMMEKRLQQPDSENGYLLDGFPRTIPQAEGLDDILERTNQILDAVVSIKLDTDTIVKRLSSRRSCKKCGSITNLLFNPPKTKGRCDICSGELVQRSDDKDEVIINRLKVYNEQTAPLLDYYTNKGLIKTINGQGDIAVIKNNILEVLA</sequence>
<evidence type="ECO:0000256" key="2">
    <source>
        <dbReference type="ARBA" id="ARBA00022741"/>
    </source>
</evidence>
<dbReference type="HAMAP" id="MF_00235">
    <property type="entry name" value="Adenylate_kinase_Adk"/>
    <property type="match status" value="1"/>
</dbReference>
<organism evidence="5">
    <name type="scientific">hydrothermal vent metagenome</name>
    <dbReference type="NCBI Taxonomy" id="652676"/>
    <lineage>
        <taxon>unclassified sequences</taxon>
        <taxon>metagenomes</taxon>
        <taxon>ecological metagenomes</taxon>
    </lineage>
</organism>
<keyword evidence="1 5" id="KW-0808">Transferase</keyword>
<accession>A0A160VDH0</accession>
<name>A0A160VDH0_9ZZZZ</name>
<dbReference type="InterPro" id="IPR033690">
    <property type="entry name" value="Adenylat_kinase_CS"/>
</dbReference>
<evidence type="ECO:0000313" key="5">
    <source>
        <dbReference type="EMBL" id="CUV08428.1"/>
    </source>
</evidence>
<proteinExistence type="inferred from homology"/>
<dbReference type="NCBIfam" id="TIGR01351">
    <property type="entry name" value="adk"/>
    <property type="match status" value="1"/>
</dbReference>
<protein>
    <submittedName>
        <fullName evidence="5">Adenylate kinase</fullName>
        <ecNumber evidence="5">2.7.4.3</ecNumber>
    </submittedName>
</protein>
<feature type="domain" description="Adenylate kinase active site lid" evidence="4">
    <location>
        <begin position="127"/>
        <end position="162"/>
    </location>
</feature>
<dbReference type="NCBIfam" id="NF011100">
    <property type="entry name" value="PRK14527.1"/>
    <property type="match status" value="1"/>
</dbReference>
<dbReference type="InterPro" id="IPR000850">
    <property type="entry name" value="Adenylat/UMP-CMP_kin"/>
</dbReference>
<dbReference type="PRINTS" id="PR00094">
    <property type="entry name" value="ADENYLTKNASE"/>
</dbReference>